<reference evidence="3" key="1">
    <citation type="submission" date="2018-09" db="EMBL/GenBank/DDBJ databases">
        <authorList>
            <person name="Zhu H."/>
        </authorList>
    </citation>
    <scope>NUCLEOTIDE SEQUENCE [LARGE SCALE GENOMIC DNA]</scope>
    <source>
        <strain evidence="3">K1R23-30</strain>
    </source>
</reference>
<evidence type="ECO:0000313" key="3">
    <source>
        <dbReference type="Proteomes" id="UP000265955"/>
    </source>
</evidence>
<keyword evidence="1" id="KW-0732">Signal</keyword>
<gene>
    <name evidence="2" type="ORF">D3871_09630</name>
</gene>
<keyword evidence="3" id="KW-1185">Reference proteome</keyword>
<comment type="caution">
    <text evidence="2">The sequence shown here is derived from an EMBL/GenBank/DDBJ whole genome shotgun (WGS) entry which is preliminary data.</text>
</comment>
<evidence type="ECO:0008006" key="4">
    <source>
        <dbReference type="Google" id="ProtNLM"/>
    </source>
</evidence>
<dbReference type="PROSITE" id="PS51257">
    <property type="entry name" value="PROKAR_LIPOPROTEIN"/>
    <property type="match status" value="1"/>
</dbReference>
<dbReference type="Proteomes" id="UP000265955">
    <property type="component" value="Unassembled WGS sequence"/>
</dbReference>
<dbReference type="EMBL" id="QYUO01000001">
    <property type="protein sequence ID" value="RJF98744.1"/>
    <property type="molecule type" value="Genomic_DNA"/>
</dbReference>
<evidence type="ECO:0000313" key="2">
    <source>
        <dbReference type="EMBL" id="RJF98744.1"/>
    </source>
</evidence>
<dbReference type="AlphaFoldDB" id="A0A3A3FU00"/>
<dbReference type="RefSeq" id="WP_119768691.1">
    <property type="nucleotide sequence ID" value="NZ_QYUO01000001.1"/>
</dbReference>
<accession>A0A3A3FU00</accession>
<feature type="signal peptide" evidence="1">
    <location>
        <begin position="1"/>
        <end position="21"/>
    </location>
</feature>
<organism evidence="2 3">
    <name type="scientific">Noviherbaspirillum saxi</name>
    <dbReference type="NCBI Taxonomy" id="2320863"/>
    <lineage>
        <taxon>Bacteria</taxon>
        <taxon>Pseudomonadati</taxon>
        <taxon>Pseudomonadota</taxon>
        <taxon>Betaproteobacteria</taxon>
        <taxon>Burkholderiales</taxon>
        <taxon>Oxalobacteraceae</taxon>
        <taxon>Noviherbaspirillum</taxon>
    </lineage>
</organism>
<evidence type="ECO:0000256" key="1">
    <source>
        <dbReference type="SAM" id="SignalP"/>
    </source>
</evidence>
<feature type="chain" id="PRO_5017471614" description="Lipoprotein" evidence="1">
    <location>
        <begin position="22"/>
        <end position="132"/>
    </location>
</feature>
<protein>
    <recommendedName>
        <fullName evidence="4">Lipoprotein</fullName>
    </recommendedName>
</protein>
<sequence length="132" mass="12972">MRHLILLLPLALAACATTGSGGSGIAIDTAAGGQALPGANCIVSTNAGNWNVLTPATVNVGSPNGDLRVICNKSGYRTSEMVFRPSNPLGSSVGLGAGGGGGHVGVGVGLSFPIRLGGGSYPSRVTVDMNPQ</sequence>
<dbReference type="OrthoDB" id="8776297at2"/>
<proteinExistence type="predicted"/>
<name>A0A3A3FU00_9BURK</name>